<accession>A0A075LMB8</accession>
<dbReference type="EMBL" id="CP008876">
    <property type="protein sequence ID" value="AIF65573.1"/>
    <property type="molecule type" value="Genomic_DNA"/>
</dbReference>
<dbReference type="Proteomes" id="UP000027980">
    <property type="component" value="Chromosome"/>
</dbReference>
<dbReference type="SMART" id="SM00028">
    <property type="entry name" value="TPR"/>
    <property type="match status" value="5"/>
</dbReference>
<dbReference type="InterPro" id="IPR019734">
    <property type="entry name" value="TPR_rpt"/>
</dbReference>
<name>A0A075LMB8_9BACI</name>
<dbReference type="Gene3D" id="1.25.40.10">
    <property type="entry name" value="Tetratricopeptide repeat domain"/>
    <property type="match status" value="1"/>
</dbReference>
<protein>
    <submittedName>
        <fullName evidence="2">Uncharacterized protein</fullName>
    </submittedName>
</protein>
<dbReference type="HOGENOM" id="CLU_060258_0_0_9"/>
<evidence type="ECO:0000313" key="3">
    <source>
        <dbReference type="Proteomes" id="UP000027980"/>
    </source>
</evidence>
<dbReference type="AlphaFoldDB" id="A0A075LMB8"/>
<evidence type="ECO:0000256" key="1">
    <source>
        <dbReference type="PROSITE-ProRule" id="PRU00339"/>
    </source>
</evidence>
<dbReference type="OrthoDB" id="2957368at2"/>
<reference evidence="2 3" key="1">
    <citation type="submission" date="2014-07" db="EMBL/GenBank/DDBJ databases">
        <title>Complete genome sequence of a moderately halophilic bacterium Terribacillus aidingensis MP602, isolated from Cryptomeria fortunei in Tianmu mountain in China.</title>
        <authorList>
            <person name="Wang Y."/>
            <person name="Lu P."/>
            <person name="Zhang L."/>
        </authorList>
    </citation>
    <scope>NUCLEOTIDE SEQUENCE [LARGE SCALE GENOMIC DNA]</scope>
    <source>
        <strain evidence="2 3">MP602</strain>
    </source>
</reference>
<dbReference type="GeneID" id="34222239"/>
<dbReference type="InterPro" id="IPR011990">
    <property type="entry name" value="TPR-like_helical_dom_sf"/>
</dbReference>
<proteinExistence type="predicted"/>
<keyword evidence="1" id="KW-0802">TPR repeat</keyword>
<gene>
    <name evidence="2" type="ORF">GZ22_02195</name>
</gene>
<evidence type="ECO:0000313" key="2">
    <source>
        <dbReference type="EMBL" id="AIF65573.1"/>
    </source>
</evidence>
<sequence>MGLVLSITDKDFSELLQDFYDVMKQEKQEEAAMLADIIDTMKKDIRLEEVLIKADLLTIRYQVMQGELQPAGYLLEEFEERGHDLSQQNEYFYKYFKGQVLFKKKRWKEALRYYEQAELYITEDEEKADFYYKLSHAYYRTGIPALSVLNANKALRYAASYKQQYHLAKCKLLLGLNHLEIRNFEQAEFLLYEALDSQHNIDETSLDLASMVHHNLGLLHFVQRKFEKAVDYFDQAVHATPCSHYLKSLYYLTESLFRVNHHSEAMKYYQIGLTKSKEKKDMVYQWAFAMLHKQFVDCDNFEAVWAEGIAYYKAIDDSESVHYYSLRMADYYTLKGEEEKANYYYRLAVL</sequence>
<dbReference type="RefSeq" id="WP_038558228.1">
    <property type="nucleotide sequence ID" value="NZ_CP008876.1"/>
</dbReference>
<dbReference type="KEGG" id="tap:GZ22_02195"/>
<feature type="repeat" description="TPR" evidence="1">
    <location>
        <begin position="210"/>
        <end position="243"/>
    </location>
</feature>
<dbReference type="PROSITE" id="PS50005">
    <property type="entry name" value="TPR"/>
    <property type="match status" value="1"/>
</dbReference>
<organism evidence="2 3">
    <name type="scientific">Terribacillus saccharophilus</name>
    <dbReference type="NCBI Taxonomy" id="361277"/>
    <lineage>
        <taxon>Bacteria</taxon>
        <taxon>Bacillati</taxon>
        <taxon>Bacillota</taxon>
        <taxon>Bacilli</taxon>
        <taxon>Bacillales</taxon>
        <taxon>Bacillaceae</taxon>
        <taxon>Terribacillus</taxon>
    </lineage>
</organism>
<dbReference type="SUPFAM" id="SSF48452">
    <property type="entry name" value="TPR-like"/>
    <property type="match status" value="1"/>
</dbReference>